<evidence type="ECO:0000256" key="2">
    <source>
        <dbReference type="ARBA" id="ARBA00022448"/>
    </source>
</evidence>
<evidence type="ECO:0000256" key="1">
    <source>
        <dbReference type="ARBA" id="ARBA00006756"/>
    </source>
</evidence>
<dbReference type="InterPro" id="IPR016159">
    <property type="entry name" value="Cullin_repeat-like_dom_sf"/>
</dbReference>
<comment type="similarity">
    <text evidence="1 3">Belongs to the EXO70 family.</text>
</comment>
<dbReference type="PANTHER" id="PTHR12542">
    <property type="entry name" value="EXOCYST COMPLEX PROTEIN EXO70"/>
    <property type="match status" value="1"/>
</dbReference>
<evidence type="ECO:0000313" key="6">
    <source>
        <dbReference type="Proteomes" id="UP000825729"/>
    </source>
</evidence>
<dbReference type="Proteomes" id="UP000825729">
    <property type="component" value="Unassembled WGS sequence"/>
</dbReference>
<reference evidence="5 6" key="1">
    <citation type="submission" date="2021-07" db="EMBL/GenBank/DDBJ databases">
        <title>The Aristolochia fimbriata genome: insights into angiosperm evolution, floral development and chemical biosynthesis.</title>
        <authorList>
            <person name="Jiao Y."/>
        </authorList>
    </citation>
    <scope>NUCLEOTIDE SEQUENCE [LARGE SCALE GENOMIC DNA]</scope>
    <source>
        <strain evidence="5">IBCAS-2021</strain>
        <tissue evidence="5">Leaf</tissue>
    </source>
</reference>
<dbReference type="GO" id="GO:0015031">
    <property type="term" value="P:protein transport"/>
    <property type="evidence" value="ECO:0007669"/>
    <property type="project" value="UniProtKB-KW"/>
</dbReference>
<keyword evidence="6" id="KW-1185">Reference proteome</keyword>
<accession>A0AAV7DR76</accession>
<organism evidence="5 6">
    <name type="scientific">Aristolochia fimbriata</name>
    <name type="common">White veined hardy Dutchman's pipe vine</name>
    <dbReference type="NCBI Taxonomy" id="158543"/>
    <lineage>
        <taxon>Eukaryota</taxon>
        <taxon>Viridiplantae</taxon>
        <taxon>Streptophyta</taxon>
        <taxon>Embryophyta</taxon>
        <taxon>Tracheophyta</taxon>
        <taxon>Spermatophyta</taxon>
        <taxon>Magnoliopsida</taxon>
        <taxon>Magnoliidae</taxon>
        <taxon>Piperales</taxon>
        <taxon>Aristolochiaceae</taxon>
        <taxon>Aristolochia</taxon>
    </lineage>
</organism>
<evidence type="ECO:0000256" key="3">
    <source>
        <dbReference type="RuleBase" id="RU365026"/>
    </source>
</evidence>
<dbReference type="SUPFAM" id="SSF74788">
    <property type="entry name" value="Cullin repeat-like"/>
    <property type="match status" value="1"/>
</dbReference>
<dbReference type="PANTHER" id="PTHR12542:SF49">
    <property type="entry name" value="EXOCYST SUBUNIT EXO70 FAMILY PROTEIN"/>
    <property type="match status" value="1"/>
</dbReference>
<comment type="function">
    <text evidence="3">Component of the exocyst complex.</text>
</comment>
<evidence type="ECO:0000313" key="5">
    <source>
        <dbReference type="EMBL" id="KAG9439085.1"/>
    </source>
</evidence>
<dbReference type="InterPro" id="IPR004140">
    <property type="entry name" value="Exo70"/>
</dbReference>
<keyword evidence="3" id="KW-0268">Exocytosis</keyword>
<sequence length="659" mass="75375">MANFKTVGNLERGEQVIAAAQQIVKALGTSKNPTEDMIKFLSDFDAHLSKSRMPDSVGRNADRSQVEQRLDIVQDKIMNWDSDESMIWDSSPEEGSDYLQAVVDVRNLTESLGGLSVEEDNQCENELLQRAHGLLQMAMARLEDEFSHILVKNKQLLEPEQLSFRSGEDDFVSYDSNSSFEADSVECTQERLLRDTSHNAEEYMVDLIHPSSIPDLKCIAEAMFFSHYDRECCQAYSSIRKDALDECLFILEVEKMSIEEVLKMNWSDLNQKIKKWNRAIKIFVRVYLNSEKRLCDHIFKDFGSTSRICFIETSKSSMLQLLNFAEAIAIGPRSSEKLFRVLDMYEGLADLLPDIDALFMEEAGYCVRSEYHEVLKRIGDSIKGIFVAFENAVRTNTSSNPYAGGGIHPLTKYVMNYIGALMDYSDTLNLLLEDGCEDQTTALSNSSQAIEGDEEWRSTHTVTPMACRLESITSTLESNLDGKSKLYKDISLQHFFLMNNIYYMVQKVKGSELGTLLGDDWIRKHNRKFQQQALSYERASWTLTLSFLKDEGICSPGSSSVSRTVLKERFKSFNLAFEEIYKTQTAWLIADLQLREDLRISVSLRVLQAYRTFLGRYAGHLEGSRNSDKYIKFSAEDVENYLLDFFEGSQRSLTNQRRR</sequence>
<dbReference type="Gene3D" id="1.20.1280.170">
    <property type="entry name" value="Exocyst complex component Exo70"/>
    <property type="match status" value="1"/>
</dbReference>
<feature type="domain" description="Exocyst complex subunit Exo70 C-terminal" evidence="4">
    <location>
        <begin position="274"/>
        <end position="644"/>
    </location>
</feature>
<dbReference type="GO" id="GO:0005546">
    <property type="term" value="F:phosphatidylinositol-4,5-bisphosphate binding"/>
    <property type="evidence" value="ECO:0007669"/>
    <property type="project" value="InterPro"/>
</dbReference>
<dbReference type="Pfam" id="PF03081">
    <property type="entry name" value="Exo70_C"/>
    <property type="match status" value="1"/>
</dbReference>
<dbReference type="EMBL" id="JAINDJ010000008">
    <property type="protein sequence ID" value="KAG9439085.1"/>
    <property type="molecule type" value="Genomic_DNA"/>
</dbReference>
<dbReference type="InterPro" id="IPR046364">
    <property type="entry name" value="Exo70_C"/>
</dbReference>
<keyword evidence="2 3" id="KW-0813">Transport</keyword>
<proteinExistence type="inferred from homology"/>
<dbReference type="GO" id="GO:0000145">
    <property type="term" value="C:exocyst"/>
    <property type="evidence" value="ECO:0007669"/>
    <property type="project" value="InterPro"/>
</dbReference>
<dbReference type="GO" id="GO:0006887">
    <property type="term" value="P:exocytosis"/>
    <property type="evidence" value="ECO:0007669"/>
    <property type="project" value="UniProtKB-KW"/>
</dbReference>
<keyword evidence="3" id="KW-0653">Protein transport</keyword>
<name>A0AAV7DR76_ARIFI</name>
<dbReference type="Pfam" id="PF20669">
    <property type="entry name" value="Exo70_N"/>
    <property type="match status" value="1"/>
</dbReference>
<dbReference type="AlphaFoldDB" id="A0AAV7DR76"/>
<comment type="caution">
    <text evidence="5">The sequence shown here is derived from an EMBL/GenBank/DDBJ whole genome shotgun (WGS) entry which is preliminary data.</text>
</comment>
<protein>
    <recommendedName>
        <fullName evidence="3">Exocyst subunit Exo70 family protein</fullName>
    </recommendedName>
</protein>
<evidence type="ECO:0000259" key="4">
    <source>
        <dbReference type="Pfam" id="PF03081"/>
    </source>
</evidence>
<gene>
    <name evidence="5" type="ORF">H6P81_019250</name>
</gene>